<organism evidence="1 2">
    <name type="scientific">Enterococcus hermanniensis</name>
    <dbReference type="NCBI Taxonomy" id="249189"/>
    <lineage>
        <taxon>Bacteria</taxon>
        <taxon>Bacillati</taxon>
        <taxon>Bacillota</taxon>
        <taxon>Bacilli</taxon>
        <taxon>Lactobacillales</taxon>
        <taxon>Enterococcaceae</taxon>
        <taxon>Enterococcus</taxon>
    </lineage>
</organism>
<dbReference type="AlphaFoldDB" id="A0A1L8TAG7"/>
<dbReference type="Proteomes" id="UP000182077">
    <property type="component" value="Unassembled WGS sequence"/>
</dbReference>
<protein>
    <submittedName>
        <fullName evidence="1">Uncharacterized protein</fullName>
    </submittedName>
</protein>
<keyword evidence="2" id="KW-1185">Reference proteome</keyword>
<evidence type="ECO:0000313" key="2">
    <source>
        <dbReference type="Proteomes" id="UP000182077"/>
    </source>
</evidence>
<dbReference type="RefSeq" id="WP_071858823.1">
    <property type="nucleotide sequence ID" value="NZ_JBHSHK010000016.1"/>
</dbReference>
<dbReference type="OrthoDB" id="9921369at2"/>
<sequence length="76" mass="8886">MRFVDMMVTKTILEGDYMNEEQSAAFKSMENQLKSVQFTPIQALTMGLSYFKGGYYENLTEDEFEAVVKIFVEKYM</sequence>
<dbReference type="EMBL" id="JXKQ01000025">
    <property type="protein sequence ID" value="OJG41178.1"/>
    <property type="molecule type" value="Genomic_DNA"/>
</dbReference>
<reference evidence="1 2" key="1">
    <citation type="submission" date="2014-12" db="EMBL/GenBank/DDBJ databases">
        <title>Draft genome sequences of 29 type strains of Enterococci.</title>
        <authorList>
            <person name="Zhong Z."/>
            <person name="Sun Z."/>
            <person name="Liu W."/>
            <person name="Zhang W."/>
            <person name="Zhang H."/>
        </authorList>
    </citation>
    <scope>NUCLEOTIDE SEQUENCE [LARGE SCALE GENOMIC DNA]</scope>
    <source>
        <strain evidence="1 2">DSM 17122</strain>
    </source>
</reference>
<dbReference type="STRING" id="249189.RV04_GL001213"/>
<comment type="caution">
    <text evidence="1">The sequence shown here is derived from an EMBL/GenBank/DDBJ whole genome shotgun (WGS) entry which is preliminary data.</text>
</comment>
<proteinExistence type="predicted"/>
<gene>
    <name evidence="1" type="ORF">RV04_GL001213</name>
</gene>
<accession>A0A1L8TAG7</accession>
<name>A0A1L8TAG7_9ENTE</name>
<evidence type="ECO:0000313" key="1">
    <source>
        <dbReference type="EMBL" id="OJG41178.1"/>
    </source>
</evidence>